<dbReference type="PROSITE" id="PS00041">
    <property type="entry name" value="HTH_ARAC_FAMILY_1"/>
    <property type="match status" value="1"/>
</dbReference>
<comment type="caution">
    <text evidence="6">The sequence shown here is derived from an EMBL/GenBank/DDBJ whole genome shotgun (WGS) entry which is preliminary data.</text>
</comment>
<evidence type="ECO:0000256" key="1">
    <source>
        <dbReference type="ARBA" id="ARBA00023015"/>
    </source>
</evidence>
<sequence>MVAPAGVFQHGRVSREAEELNRRLLRARDAMDRAYAGPLDVRAVAAVAHISPAHFSRCFRTVFGETPHSYLQRRRVERSMFLLMETDRSVTEICCDVGFTSLGTFSRTFRRIVGQSPSGYREGTAGRRGPGGGVHDGGMLIRIEGSGLPGRECGPSPDSPQGYRDIHVGVQRRGRPGELLGLHPGDAASAAWELEATASPVEGGWDVRGPYVQGPPGGRFVYLAWGTVDADGAFTMFRRAKLLFDGVGADVLAAAVADGVLVGRLGLSDAKGHPLCAAVRPPAVTWSASRA</sequence>
<keyword evidence="7" id="KW-1185">Reference proteome</keyword>
<feature type="domain" description="HTH araC/xylS-type" evidence="5">
    <location>
        <begin position="25"/>
        <end position="123"/>
    </location>
</feature>
<dbReference type="InterPro" id="IPR018060">
    <property type="entry name" value="HTH_AraC"/>
</dbReference>
<keyword evidence="1" id="KW-0805">Transcription regulation</keyword>
<evidence type="ECO:0000313" key="7">
    <source>
        <dbReference type="Proteomes" id="UP001153328"/>
    </source>
</evidence>
<dbReference type="PANTHER" id="PTHR46796">
    <property type="entry name" value="HTH-TYPE TRANSCRIPTIONAL ACTIVATOR RHAS-RELATED"/>
    <property type="match status" value="1"/>
</dbReference>
<feature type="compositionally biased region" description="Gly residues" evidence="4">
    <location>
        <begin position="126"/>
        <end position="136"/>
    </location>
</feature>
<evidence type="ECO:0000256" key="4">
    <source>
        <dbReference type="SAM" id="MobiDB-lite"/>
    </source>
</evidence>
<dbReference type="PROSITE" id="PS01124">
    <property type="entry name" value="HTH_ARAC_FAMILY_2"/>
    <property type="match status" value="1"/>
</dbReference>
<name>A0A9W4H2X8_9ACTN</name>
<dbReference type="InterPro" id="IPR018062">
    <property type="entry name" value="HTH_AraC-typ_CS"/>
</dbReference>
<feature type="region of interest" description="Disordered" evidence="4">
    <location>
        <begin position="116"/>
        <end position="136"/>
    </location>
</feature>
<dbReference type="AlphaFoldDB" id="A0A9W4H2X8"/>
<evidence type="ECO:0000256" key="3">
    <source>
        <dbReference type="ARBA" id="ARBA00023163"/>
    </source>
</evidence>
<evidence type="ECO:0000259" key="5">
    <source>
        <dbReference type="PROSITE" id="PS01124"/>
    </source>
</evidence>
<dbReference type="Gene3D" id="1.10.10.60">
    <property type="entry name" value="Homeodomain-like"/>
    <property type="match status" value="2"/>
</dbReference>
<dbReference type="GO" id="GO:0003700">
    <property type="term" value="F:DNA-binding transcription factor activity"/>
    <property type="evidence" value="ECO:0007669"/>
    <property type="project" value="InterPro"/>
</dbReference>
<proteinExistence type="predicted"/>
<accession>A0A9W4H2X8</accession>
<dbReference type="GO" id="GO:0043565">
    <property type="term" value="F:sequence-specific DNA binding"/>
    <property type="evidence" value="ECO:0007669"/>
    <property type="project" value="InterPro"/>
</dbReference>
<dbReference type="PANTHER" id="PTHR46796:SF14">
    <property type="entry name" value="TRANSCRIPTIONAL REGULATORY PROTEIN"/>
    <property type="match status" value="1"/>
</dbReference>
<keyword evidence="3" id="KW-0804">Transcription</keyword>
<dbReference type="SUPFAM" id="SSF46689">
    <property type="entry name" value="Homeodomain-like"/>
    <property type="match status" value="2"/>
</dbReference>
<dbReference type="PRINTS" id="PR00032">
    <property type="entry name" value="HTHARAC"/>
</dbReference>
<evidence type="ECO:0000256" key="2">
    <source>
        <dbReference type="ARBA" id="ARBA00023125"/>
    </source>
</evidence>
<dbReference type="EMBL" id="CAJVAX010000018">
    <property type="protein sequence ID" value="CAG7646580.1"/>
    <property type="molecule type" value="Genomic_DNA"/>
</dbReference>
<keyword evidence="2" id="KW-0238">DNA-binding</keyword>
<reference evidence="6" key="1">
    <citation type="submission" date="2021-06" db="EMBL/GenBank/DDBJ databases">
        <authorList>
            <person name="Arsene-Ploetze F."/>
        </authorList>
    </citation>
    <scope>NUCLEOTIDE SEQUENCE</scope>
    <source>
        <strain evidence="6">SBRY1</strain>
    </source>
</reference>
<dbReference type="InterPro" id="IPR020449">
    <property type="entry name" value="Tscrpt_reg_AraC-type_HTH"/>
</dbReference>
<evidence type="ECO:0000313" key="6">
    <source>
        <dbReference type="EMBL" id="CAG7646580.1"/>
    </source>
</evidence>
<protein>
    <recommendedName>
        <fullName evidence="5">HTH araC/xylS-type domain-containing protein</fullName>
    </recommendedName>
</protein>
<dbReference type="Pfam" id="PF12833">
    <property type="entry name" value="HTH_18"/>
    <property type="match status" value="1"/>
</dbReference>
<dbReference type="SMART" id="SM00342">
    <property type="entry name" value="HTH_ARAC"/>
    <property type="match status" value="1"/>
</dbReference>
<dbReference type="InterPro" id="IPR050204">
    <property type="entry name" value="AraC_XylS_family_regulators"/>
</dbReference>
<dbReference type="InterPro" id="IPR046032">
    <property type="entry name" value="DUF5990"/>
</dbReference>
<gene>
    <name evidence="6" type="ORF">SBRY_40448</name>
</gene>
<organism evidence="6 7">
    <name type="scientific">Actinacidiphila bryophytorum</name>
    <dbReference type="NCBI Taxonomy" id="1436133"/>
    <lineage>
        <taxon>Bacteria</taxon>
        <taxon>Bacillati</taxon>
        <taxon>Actinomycetota</taxon>
        <taxon>Actinomycetes</taxon>
        <taxon>Kitasatosporales</taxon>
        <taxon>Streptomycetaceae</taxon>
        <taxon>Actinacidiphila</taxon>
    </lineage>
</organism>
<dbReference type="Pfam" id="PF19452">
    <property type="entry name" value="DUF5990"/>
    <property type="match status" value="1"/>
</dbReference>
<dbReference type="InterPro" id="IPR009057">
    <property type="entry name" value="Homeodomain-like_sf"/>
</dbReference>
<dbReference type="Proteomes" id="UP001153328">
    <property type="component" value="Unassembled WGS sequence"/>
</dbReference>